<proteinExistence type="predicted"/>
<dbReference type="AlphaFoldDB" id="A0A6J6KRX8"/>
<accession>A0A6J6KRX8</accession>
<dbReference type="EMBL" id="CAEZWB010000096">
    <property type="protein sequence ID" value="CAB4650689.1"/>
    <property type="molecule type" value="Genomic_DNA"/>
</dbReference>
<organism evidence="1">
    <name type="scientific">freshwater metagenome</name>
    <dbReference type="NCBI Taxonomy" id="449393"/>
    <lineage>
        <taxon>unclassified sequences</taxon>
        <taxon>metagenomes</taxon>
        <taxon>ecological metagenomes</taxon>
    </lineage>
</organism>
<sequence>MYREQREWGEVLVLRRREERVFRQRCLCAGQMMSREYATVLSVAERKIAVVDTELVFCKFLVLGVEKRQFWEIF</sequence>
<name>A0A6J6KRX8_9ZZZZ</name>
<reference evidence="1" key="1">
    <citation type="submission" date="2020-05" db="EMBL/GenBank/DDBJ databases">
        <authorList>
            <person name="Chiriac C."/>
            <person name="Salcher M."/>
            <person name="Ghai R."/>
            <person name="Kavagutti S V."/>
        </authorList>
    </citation>
    <scope>NUCLEOTIDE SEQUENCE</scope>
</reference>
<protein>
    <submittedName>
        <fullName evidence="1">Unannotated protein</fullName>
    </submittedName>
</protein>
<gene>
    <name evidence="1" type="ORF">UFOPK2166_00796</name>
</gene>
<evidence type="ECO:0000313" key="1">
    <source>
        <dbReference type="EMBL" id="CAB4650689.1"/>
    </source>
</evidence>